<dbReference type="Proteomes" id="UP000637774">
    <property type="component" value="Unassembled WGS sequence"/>
</dbReference>
<gene>
    <name evidence="1" type="ORF">GCM10011495_14830</name>
</gene>
<evidence type="ECO:0000313" key="2">
    <source>
        <dbReference type="Proteomes" id="UP000637774"/>
    </source>
</evidence>
<sequence>MNARRKLLLIDEIGFEPFTFRELAQRMAWGYLAQRMDPPAVSGPLLVLLRFGRALTCTERAQNTAACPA</sequence>
<evidence type="ECO:0000313" key="1">
    <source>
        <dbReference type="EMBL" id="GGH83978.1"/>
    </source>
</evidence>
<reference evidence="2" key="1">
    <citation type="journal article" date="2019" name="Int. J. Syst. Evol. Microbiol.">
        <title>The Global Catalogue of Microorganisms (GCM) 10K type strain sequencing project: providing services to taxonomists for standard genome sequencing and annotation.</title>
        <authorList>
            <consortium name="The Broad Institute Genomics Platform"/>
            <consortium name="The Broad Institute Genome Sequencing Center for Infectious Disease"/>
            <person name="Wu L."/>
            <person name="Ma J."/>
        </authorList>
    </citation>
    <scope>NUCLEOTIDE SEQUENCE [LARGE SCALE GENOMIC DNA]</scope>
    <source>
        <strain evidence="2">CGMCC 1.14966</strain>
    </source>
</reference>
<protein>
    <recommendedName>
        <fullName evidence="3">IstB-like ATP-binding protein domain-containing protein</fullName>
    </recommendedName>
</protein>
<keyword evidence="2" id="KW-1185">Reference proteome</keyword>
<comment type="caution">
    <text evidence="1">The sequence shown here is derived from an EMBL/GenBank/DDBJ whole genome shotgun (WGS) entry which is preliminary data.</text>
</comment>
<organism evidence="1 2">
    <name type="scientific">Hymenobacter frigidus</name>
    <dbReference type="NCBI Taxonomy" id="1524095"/>
    <lineage>
        <taxon>Bacteria</taxon>
        <taxon>Pseudomonadati</taxon>
        <taxon>Bacteroidota</taxon>
        <taxon>Cytophagia</taxon>
        <taxon>Cytophagales</taxon>
        <taxon>Hymenobacteraceae</taxon>
        <taxon>Hymenobacter</taxon>
    </lineage>
</organism>
<name>A0ABQ2A322_9BACT</name>
<accession>A0ABQ2A322</accession>
<dbReference type="EMBL" id="BMGY01000010">
    <property type="protein sequence ID" value="GGH83978.1"/>
    <property type="molecule type" value="Genomic_DNA"/>
</dbReference>
<evidence type="ECO:0008006" key="3">
    <source>
        <dbReference type="Google" id="ProtNLM"/>
    </source>
</evidence>
<proteinExistence type="predicted"/>